<dbReference type="Gramene" id="PRQ15666">
    <property type="protein sequence ID" value="PRQ15666"/>
    <property type="gene ID" value="RchiOBHm_MTg0499261"/>
</dbReference>
<reference evidence="1 2" key="1">
    <citation type="journal article" date="2018" name="Nat. Genet.">
        <title>The Rosa genome provides new insights in the design of modern roses.</title>
        <authorList>
            <person name="Bendahmane M."/>
        </authorList>
    </citation>
    <scope>NUCLEOTIDE SEQUENCE [LARGE SCALE GENOMIC DNA]</scope>
    <source>
        <strain evidence="2">cv. Old Blush</strain>
    </source>
</reference>
<protein>
    <submittedName>
        <fullName evidence="1">Uncharacterized protein</fullName>
    </submittedName>
</protein>
<comment type="caution">
    <text evidence="1">The sequence shown here is derived from an EMBL/GenBank/DDBJ whole genome shotgun (WGS) entry which is preliminary data.</text>
</comment>
<proteinExistence type="predicted"/>
<gene>
    <name evidence="1" type="ORF">RchiOBHm_MTg0499261</name>
</gene>
<organism evidence="1 2">
    <name type="scientific">Rosa chinensis</name>
    <name type="common">China rose</name>
    <dbReference type="NCBI Taxonomy" id="74649"/>
    <lineage>
        <taxon>Eukaryota</taxon>
        <taxon>Viridiplantae</taxon>
        <taxon>Streptophyta</taxon>
        <taxon>Embryophyta</taxon>
        <taxon>Tracheophyta</taxon>
        <taxon>Spermatophyta</taxon>
        <taxon>Magnoliopsida</taxon>
        <taxon>eudicotyledons</taxon>
        <taxon>Gunneridae</taxon>
        <taxon>Pentapetalae</taxon>
        <taxon>rosids</taxon>
        <taxon>fabids</taxon>
        <taxon>Rosales</taxon>
        <taxon>Rosaceae</taxon>
        <taxon>Rosoideae</taxon>
        <taxon>Rosoideae incertae sedis</taxon>
        <taxon>Rosa</taxon>
    </lineage>
</organism>
<evidence type="ECO:0000313" key="2">
    <source>
        <dbReference type="Proteomes" id="UP000238479"/>
    </source>
</evidence>
<geneLocation type="mitochondrion" evidence="1"/>
<dbReference type="Proteomes" id="UP000238479">
    <property type="component" value="Mitochondrion MT"/>
</dbReference>
<keyword evidence="2" id="KW-1185">Reference proteome</keyword>
<sequence>MGEGGGTAHFRVQSIVRVNRHRLPSKAFLKRLGCNLRGSSHLDSTRTLVPRPLIR</sequence>
<dbReference type="AlphaFoldDB" id="A0A2P6P168"/>
<accession>A0A2P6P168</accession>
<name>A0A2P6P168_ROSCH</name>
<evidence type="ECO:0000313" key="1">
    <source>
        <dbReference type="EMBL" id="PRQ15666.1"/>
    </source>
</evidence>
<dbReference type="EMBL" id="PDCK01000047">
    <property type="protein sequence ID" value="PRQ15666.1"/>
    <property type="molecule type" value="Genomic_DNA"/>
</dbReference>
<keyword evidence="1" id="KW-0496">Mitochondrion</keyword>